<protein>
    <submittedName>
        <fullName evidence="1">Uncharacterized protein</fullName>
    </submittedName>
</protein>
<accession>A0A0B7A9S2</accession>
<dbReference type="AlphaFoldDB" id="A0A0B7A9S2"/>
<organism evidence="1">
    <name type="scientific">Arion vulgaris</name>
    <dbReference type="NCBI Taxonomy" id="1028688"/>
    <lineage>
        <taxon>Eukaryota</taxon>
        <taxon>Metazoa</taxon>
        <taxon>Spiralia</taxon>
        <taxon>Lophotrochozoa</taxon>
        <taxon>Mollusca</taxon>
        <taxon>Gastropoda</taxon>
        <taxon>Heterobranchia</taxon>
        <taxon>Euthyneura</taxon>
        <taxon>Panpulmonata</taxon>
        <taxon>Eupulmonata</taxon>
        <taxon>Stylommatophora</taxon>
        <taxon>Helicina</taxon>
        <taxon>Arionoidea</taxon>
        <taxon>Arionidae</taxon>
        <taxon>Arion</taxon>
    </lineage>
</organism>
<gene>
    <name evidence="1" type="primary">ORF104461</name>
</gene>
<dbReference type="EMBL" id="HACG01030542">
    <property type="protein sequence ID" value="CEK77407.1"/>
    <property type="molecule type" value="Transcribed_RNA"/>
</dbReference>
<name>A0A0B7A9S2_9EUPU</name>
<sequence length="53" mass="6083">MSNPDLMVYVQPVAEDYIPEYTSAHTKEAQQHTSETCHHCLQRPDVVIIMVLL</sequence>
<evidence type="ECO:0000313" key="1">
    <source>
        <dbReference type="EMBL" id="CEK77407.1"/>
    </source>
</evidence>
<proteinExistence type="predicted"/>
<reference evidence="1" key="1">
    <citation type="submission" date="2014-12" db="EMBL/GenBank/DDBJ databases">
        <title>Insight into the proteome of Arion vulgaris.</title>
        <authorList>
            <person name="Aradska J."/>
            <person name="Bulat T."/>
            <person name="Smidak R."/>
            <person name="Sarate P."/>
            <person name="Gangsoo J."/>
            <person name="Sialana F."/>
            <person name="Bilban M."/>
            <person name="Lubec G."/>
        </authorList>
    </citation>
    <scope>NUCLEOTIDE SEQUENCE</scope>
    <source>
        <tissue evidence="1">Skin</tissue>
    </source>
</reference>